<keyword evidence="2" id="KW-1185">Reference proteome</keyword>
<proteinExistence type="predicted"/>
<gene>
    <name evidence="1" type="ORF">SGL43_06897</name>
</gene>
<accession>A0ABM9H857</accession>
<reference evidence="1" key="1">
    <citation type="submission" date="2022-03" db="EMBL/GenBank/DDBJ databases">
        <authorList>
            <person name="Leyn A S."/>
        </authorList>
    </citation>
    <scope>NUCLEOTIDE SEQUENCE</scope>
    <source>
        <strain evidence="1">Streptomyces globisporus 4-3</strain>
    </source>
</reference>
<name>A0ABM9H857_STRGL</name>
<dbReference type="EMBL" id="CAKXYP010000027">
    <property type="protein sequence ID" value="CAH9419841.1"/>
    <property type="molecule type" value="Genomic_DNA"/>
</dbReference>
<dbReference type="Proteomes" id="UP001154015">
    <property type="component" value="Unassembled WGS sequence"/>
</dbReference>
<feature type="non-terminal residue" evidence="1">
    <location>
        <position position="1"/>
    </location>
</feature>
<evidence type="ECO:0000313" key="2">
    <source>
        <dbReference type="Proteomes" id="UP001154015"/>
    </source>
</evidence>
<comment type="caution">
    <text evidence="1">The sequence shown here is derived from an EMBL/GenBank/DDBJ whole genome shotgun (WGS) entry which is preliminary data.</text>
</comment>
<dbReference type="InterPro" id="IPR005506">
    <property type="entry name" value="DUF312_ALF"/>
</dbReference>
<protein>
    <submittedName>
        <fullName evidence="1">Uncharacterized protein</fullName>
    </submittedName>
</protein>
<organism evidence="1 2">
    <name type="scientific">Streptomyces globisporus</name>
    <dbReference type="NCBI Taxonomy" id="1908"/>
    <lineage>
        <taxon>Bacteria</taxon>
        <taxon>Bacillati</taxon>
        <taxon>Actinomycetota</taxon>
        <taxon>Actinomycetes</taxon>
        <taxon>Kitasatosporales</taxon>
        <taxon>Streptomycetaceae</taxon>
        <taxon>Streptomyces</taxon>
    </lineage>
</organism>
<dbReference type="Pfam" id="PF03752">
    <property type="entry name" value="ALF"/>
    <property type="match status" value="1"/>
</dbReference>
<sequence length="61" mass="6624">WLKTGYRLAQAEDDRVAIARILADPGISDALRAAAGAALDDSTPEVLRYFLETGQYEIDNG</sequence>
<evidence type="ECO:0000313" key="1">
    <source>
        <dbReference type="EMBL" id="CAH9419841.1"/>
    </source>
</evidence>